<feature type="region of interest" description="Disordered" evidence="1">
    <location>
        <begin position="1"/>
        <end position="28"/>
    </location>
</feature>
<evidence type="ECO:0000256" key="1">
    <source>
        <dbReference type="SAM" id="MobiDB-lite"/>
    </source>
</evidence>
<feature type="non-terminal residue" evidence="2">
    <location>
        <position position="66"/>
    </location>
</feature>
<protein>
    <recommendedName>
        <fullName evidence="4">Zinc ribbon domain-containing protein</fullName>
    </recommendedName>
</protein>
<evidence type="ECO:0000313" key="2">
    <source>
        <dbReference type="EMBL" id="MFD0785603.1"/>
    </source>
</evidence>
<organism evidence="2 3">
    <name type="scientific">Micromonospora azadirachtae</name>
    <dbReference type="NCBI Taxonomy" id="1970735"/>
    <lineage>
        <taxon>Bacteria</taxon>
        <taxon>Bacillati</taxon>
        <taxon>Actinomycetota</taxon>
        <taxon>Actinomycetes</taxon>
        <taxon>Micromonosporales</taxon>
        <taxon>Micromonosporaceae</taxon>
        <taxon>Micromonospora</taxon>
    </lineage>
</organism>
<sequence length="66" mass="7195">MRPILDLAGAARQGPRRHRNGGDGRGDRVATYEYRCPLDGEFEVRLPLGEAGASVDCPGCRRQAAR</sequence>
<dbReference type="Proteomes" id="UP001597053">
    <property type="component" value="Unassembled WGS sequence"/>
</dbReference>
<comment type="caution">
    <text evidence="2">The sequence shown here is derived from an EMBL/GenBank/DDBJ whole genome shotgun (WGS) entry which is preliminary data.</text>
</comment>
<evidence type="ECO:0008006" key="4">
    <source>
        <dbReference type="Google" id="ProtNLM"/>
    </source>
</evidence>
<proteinExistence type="predicted"/>
<name>A0ABW3A3Y4_9ACTN</name>
<evidence type="ECO:0000313" key="3">
    <source>
        <dbReference type="Proteomes" id="UP001597053"/>
    </source>
</evidence>
<gene>
    <name evidence="2" type="ORF">ACFQZ8_16970</name>
</gene>
<keyword evidence="3" id="KW-1185">Reference proteome</keyword>
<accession>A0ABW3A3Y4</accession>
<dbReference type="EMBL" id="JBHTHM010000896">
    <property type="protein sequence ID" value="MFD0785603.1"/>
    <property type="molecule type" value="Genomic_DNA"/>
</dbReference>
<reference evidence="3" key="1">
    <citation type="journal article" date="2019" name="Int. J. Syst. Evol. Microbiol.">
        <title>The Global Catalogue of Microorganisms (GCM) 10K type strain sequencing project: providing services to taxonomists for standard genome sequencing and annotation.</title>
        <authorList>
            <consortium name="The Broad Institute Genomics Platform"/>
            <consortium name="The Broad Institute Genome Sequencing Center for Infectious Disease"/>
            <person name="Wu L."/>
            <person name="Ma J."/>
        </authorList>
    </citation>
    <scope>NUCLEOTIDE SEQUENCE [LARGE SCALE GENOMIC DNA]</scope>
    <source>
        <strain evidence="3">JCM 32148</strain>
    </source>
</reference>